<feature type="transmembrane region" description="Helical" evidence="7">
    <location>
        <begin position="20"/>
        <end position="46"/>
    </location>
</feature>
<keyword evidence="3 7" id="KW-0812">Transmembrane</keyword>
<sequence length="704" mass="81084">MNNDKPINKDKDNETWEQLSIILGIAVGITLVLPPIIMAILLFIILRPLCVKKKVVSKIVSFIGILLTIIFFSTFPYIEYFGYLHYIPINVEKWKSFSISYKSMLLYFGLGLILIYPMERLLEYYRSKIVKSKEHEMNEKRSTEKYKKTEKNRLEINNKLQTKWREKPVKQDEAVFLGIDEFGNPYYMGDSELNRHALAVATTGGGKTTLFYALMEKSLRKGEPFIFVDGKGDPATISEVQAICDRYNVKLHVFSDKLDTSYNAIKYGNKTSIKDKLMNILDWSEQFYANKSENLLQNVVSFIDDYELPRDLPTVAKFLNPDRIKEILDQDVVTTYIEVENEVEVEVEKEVEVEVFEDETETSVEEKPVEVDLNNFDINDLVNFSVDETPKEEPKVKLEKEERKPKLVKQIKKVMEKQVVIEKVPKEEPSERAKKYQEIFFERMQEGAAFEGIEGLQLQIYTLLDSEIGHLFEERENGIDLSKITENKEAVLFSLDGNIYNKFINIMARLVIADVKTLASIRGRRKDKVLAVFDEFSAYGTPDVVDNINKSRSAGFECVIGTQTLADIEKVQKGLVDQIIGNTNTYFFGLANDDYTIEKMSNTLGTYEDNDVTYQTEQSGGGFKRIDMKSEKGTVRQVNKFQVKPQTLREFSIGQFAVWRKAAKENRPADIVYMRNTLEGVETDGFEKKGDRGRSKKRIFSRNA</sequence>
<evidence type="ECO:0000256" key="4">
    <source>
        <dbReference type="ARBA" id="ARBA00022989"/>
    </source>
</evidence>
<dbReference type="RefSeq" id="WP_099685987.1">
    <property type="nucleotide sequence ID" value="NZ_NWUW01000026.1"/>
</dbReference>
<accession>A0A2G6Q7F9</accession>
<protein>
    <recommendedName>
        <fullName evidence="8">TraD/TraG TraM recognition site domain-containing protein</fullName>
    </recommendedName>
</protein>
<dbReference type="AlphaFoldDB" id="A0A2G6Q7F9"/>
<evidence type="ECO:0000256" key="5">
    <source>
        <dbReference type="ARBA" id="ARBA00023136"/>
    </source>
</evidence>
<dbReference type="InterPro" id="IPR051539">
    <property type="entry name" value="T4SS-coupling_protein"/>
</dbReference>
<dbReference type="PANTHER" id="PTHR37937">
    <property type="entry name" value="CONJUGATIVE TRANSFER: DNA TRANSPORT"/>
    <property type="match status" value="1"/>
</dbReference>
<dbReference type="InterPro" id="IPR027417">
    <property type="entry name" value="P-loop_NTPase"/>
</dbReference>
<feature type="transmembrane region" description="Helical" evidence="7">
    <location>
        <begin position="98"/>
        <end position="118"/>
    </location>
</feature>
<feature type="compositionally biased region" description="Basic residues" evidence="6">
    <location>
        <begin position="694"/>
        <end position="704"/>
    </location>
</feature>
<comment type="caution">
    <text evidence="9">The sequence shown here is derived from an EMBL/GenBank/DDBJ whole genome shotgun (WGS) entry which is preliminary data.</text>
</comment>
<dbReference type="Pfam" id="PF12696">
    <property type="entry name" value="TraG-D_C"/>
    <property type="match status" value="1"/>
</dbReference>
<dbReference type="CDD" id="cd01127">
    <property type="entry name" value="TrwB_TraG_TraD_VirD4"/>
    <property type="match status" value="1"/>
</dbReference>
<reference evidence="9 10" key="1">
    <citation type="submission" date="2017-09" db="EMBL/GenBank/DDBJ databases">
        <title>Biocontrol bacteria screening and application from spent mushroom substrate.</title>
        <authorList>
            <person name="Sun X."/>
        </authorList>
    </citation>
    <scope>NUCLEOTIDE SEQUENCE [LARGE SCALE GENOMIC DNA]</scope>
    <source>
        <strain evidence="9 10">100374</strain>
    </source>
</reference>
<dbReference type="EMBL" id="NWUW01000026">
    <property type="protein sequence ID" value="PIE92753.1"/>
    <property type="molecule type" value="Genomic_DNA"/>
</dbReference>
<keyword evidence="4 7" id="KW-1133">Transmembrane helix</keyword>
<name>A0A2G6Q7F9_9BACI</name>
<feature type="region of interest" description="Disordered" evidence="6">
    <location>
        <begin position="684"/>
        <end position="704"/>
    </location>
</feature>
<evidence type="ECO:0000256" key="3">
    <source>
        <dbReference type="ARBA" id="ARBA00022692"/>
    </source>
</evidence>
<evidence type="ECO:0000256" key="6">
    <source>
        <dbReference type="SAM" id="MobiDB-lite"/>
    </source>
</evidence>
<comment type="subcellular location">
    <subcellularLocation>
        <location evidence="1">Cell membrane</location>
        <topology evidence="1">Multi-pass membrane protein</topology>
    </subcellularLocation>
</comment>
<evidence type="ECO:0000256" key="7">
    <source>
        <dbReference type="SAM" id="Phobius"/>
    </source>
</evidence>
<proteinExistence type="predicted"/>
<evidence type="ECO:0000256" key="2">
    <source>
        <dbReference type="ARBA" id="ARBA00022475"/>
    </source>
</evidence>
<keyword evidence="2" id="KW-1003">Cell membrane</keyword>
<dbReference type="PANTHER" id="PTHR37937:SF1">
    <property type="entry name" value="CONJUGATIVE TRANSFER: DNA TRANSPORT"/>
    <property type="match status" value="1"/>
</dbReference>
<evidence type="ECO:0000313" key="10">
    <source>
        <dbReference type="Proteomes" id="UP000228484"/>
    </source>
</evidence>
<dbReference type="GO" id="GO:0005886">
    <property type="term" value="C:plasma membrane"/>
    <property type="evidence" value="ECO:0007669"/>
    <property type="project" value="UniProtKB-SubCell"/>
</dbReference>
<feature type="transmembrane region" description="Helical" evidence="7">
    <location>
        <begin position="58"/>
        <end position="78"/>
    </location>
</feature>
<dbReference type="Proteomes" id="UP000228484">
    <property type="component" value="Unassembled WGS sequence"/>
</dbReference>
<gene>
    <name evidence="9" type="ORF">CO726_24610</name>
</gene>
<keyword evidence="5 7" id="KW-0472">Membrane</keyword>
<evidence type="ECO:0000259" key="8">
    <source>
        <dbReference type="Pfam" id="PF12696"/>
    </source>
</evidence>
<dbReference type="SUPFAM" id="SSF52540">
    <property type="entry name" value="P-loop containing nucleoside triphosphate hydrolases"/>
    <property type="match status" value="1"/>
</dbReference>
<evidence type="ECO:0000256" key="1">
    <source>
        <dbReference type="ARBA" id="ARBA00004651"/>
    </source>
</evidence>
<dbReference type="InterPro" id="IPR032689">
    <property type="entry name" value="TraG-D_C"/>
</dbReference>
<organism evidence="9 10">
    <name type="scientific">Bacillus fungorum</name>
    <dbReference type="NCBI Taxonomy" id="2039284"/>
    <lineage>
        <taxon>Bacteria</taxon>
        <taxon>Bacillati</taxon>
        <taxon>Bacillota</taxon>
        <taxon>Bacilli</taxon>
        <taxon>Bacillales</taxon>
        <taxon>Bacillaceae</taxon>
        <taxon>Bacillus</taxon>
    </lineage>
</organism>
<feature type="domain" description="TraD/TraG TraM recognition site" evidence="8">
    <location>
        <begin position="529"/>
        <end position="629"/>
    </location>
</feature>
<keyword evidence="10" id="KW-1185">Reference proteome</keyword>
<dbReference type="Gene3D" id="3.40.50.300">
    <property type="entry name" value="P-loop containing nucleotide triphosphate hydrolases"/>
    <property type="match status" value="2"/>
</dbReference>
<evidence type="ECO:0000313" key="9">
    <source>
        <dbReference type="EMBL" id="PIE92753.1"/>
    </source>
</evidence>